<accession>A0A9J6C7B2</accession>
<dbReference type="AlphaFoldDB" id="A0A9J6C7B2"/>
<sequence length="108" mass="12694">METNLVKFMECFIKKMFKDLELEPSIMPASVMQFHIKTTKNPTSARCKKIKHFSYNGRYRAHTHYSQRNLYVWVNKYVAMTAATNLKHVLFAVNNEEEELVSVCVKSE</sequence>
<dbReference type="Proteomes" id="UP001107558">
    <property type="component" value="Chromosome 2"/>
</dbReference>
<reference evidence="1" key="1">
    <citation type="submission" date="2021-03" db="EMBL/GenBank/DDBJ databases">
        <title>Chromosome level genome of the anhydrobiotic midge Polypedilum vanderplanki.</title>
        <authorList>
            <person name="Yoshida Y."/>
            <person name="Kikawada T."/>
            <person name="Gusev O."/>
        </authorList>
    </citation>
    <scope>NUCLEOTIDE SEQUENCE</scope>
    <source>
        <strain evidence="1">NIAS01</strain>
        <tissue evidence="1">Whole body or cell culture</tissue>
    </source>
</reference>
<organism evidence="1 2">
    <name type="scientific">Polypedilum vanderplanki</name>
    <name type="common">Sleeping chironomid midge</name>
    <dbReference type="NCBI Taxonomy" id="319348"/>
    <lineage>
        <taxon>Eukaryota</taxon>
        <taxon>Metazoa</taxon>
        <taxon>Ecdysozoa</taxon>
        <taxon>Arthropoda</taxon>
        <taxon>Hexapoda</taxon>
        <taxon>Insecta</taxon>
        <taxon>Pterygota</taxon>
        <taxon>Neoptera</taxon>
        <taxon>Endopterygota</taxon>
        <taxon>Diptera</taxon>
        <taxon>Nematocera</taxon>
        <taxon>Chironomoidea</taxon>
        <taxon>Chironomidae</taxon>
        <taxon>Chironominae</taxon>
        <taxon>Polypedilum</taxon>
        <taxon>Polypedilum</taxon>
    </lineage>
</organism>
<name>A0A9J6C7B2_POLVA</name>
<keyword evidence="2" id="KW-1185">Reference proteome</keyword>
<evidence type="ECO:0000313" key="1">
    <source>
        <dbReference type="EMBL" id="KAG5677829.1"/>
    </source>
</evidence>
<evidence type="ECO:0000313" key="2">
    <source>
        <dbReference type="Proteomes" id="UP001107558"/>
    </source>
</evidence>
<protein>
    <submittedName>
        <fullName evidence="1">Uncharacterized protein</fullName>
    </submittedName>
</protein>
<comment type="caution">
    <text evidence="1">The sequence shown here is derived from an EMBL/GenBank/DDBJ whole genome shotgun (WGS) entry which is preliminary data.</text>
</comment>
<dbReference type="EMBL" id="JADBJN010000002">
    <property type="protein sequence ID" value="KAG5677829.1"/>
    <property type="molecule type" value="Genomic_DNA"/>
</dbReference>
<gene>
    <name evidence="1" type="ORF">PVAND_007553</name>
</gene>
<proteinExistence type="predicted"/>